<comment type="similarity">
    <text evidence="6">Belongs to the rhamnose isomerase family.</text>
</comment>
<comment type="cofactor">
    <cofactor evidence="6">
        <name>Mn(2+)</name>
        <dbReference type="ChEBI" id="CHEBI:29035"/>
    </cofactor>
    <text evidence="6">Binds 1 Mn(2+) ion per subunit.</text>
</comment>
<comment type="subcellular location">
    <subcellularLocation>
        <location evidence="6">Cytoplasm</location>
    </subcellularLocation>
</comment>
<keyword evidence="2 6" id="KW-0479">Metal-binding</keyword>
<comment type="pathway">
    <text evidence="6">Carbohydrate degradation; L-rhamnose degradation; glycerone phosphate from L-rhamnose: step 1/3.</text>
</comment>
<dbReference type="SUPFAM" id="SSF51658">
    <property type="entry name" value="Xylose isomerase-like"/>
    <property type="match status" value="1"/>
</dbReference>
<dbReference type="HAMAP" id="MF_00541">
    <property type="entry name" value="RhaA"/>
    <property type="match status" value="1"/>
</dbReference>
<evidence type="ECO:0000256" key="3">
    <source>
        <dbReference type="ARBA" id="ARBA00023211"/>
    </source>
</evidence>
<accession>A0A9D1PSA1</accession>
<reference evidence="8" key="2">
    <citation type="submission" date="2021-04" db="EMBL/GenBank/DDBJ databases">
        <authorList>
            <person name="Gilroy R."/>
        </authorList>
    </citation>
    <scope>NUCLEOTIDE SEQUENCE</scope>
    <source>
        <strain evidence="8">Gambia11-129</strain>
    </source>
</reference>
<evidence type="ECO:0000256" key="6">
    <source>
        <dbReference type="HAMAP-Rule" id="MF_00541"/>
    </source>
</evidence>
<feature type="binding site" evidence="6">
    <location>
        <position position="288"/>
    </location>
    <ligand>
        <name>Mn(2+)</name>
        <dbReference type="ChEBI" id="CHEBI:29035"/>
    </ligand>
</feature>
<feature type="binding site" evidence="6">
    <location>
        <position position="286"/>
    </location>
    <ligand>
        <name>Mn(2+)</name>
        <dbReference type="ChEBI" id="CHEBI:29035"/>
    </ligand>
</feature>
<dbReference type="GO" id="GO:0019301">
    <property type="term" value="P:rhamnose catabolic process"/>
    <property type="evidence" value="ECO:0007669"/>
    <property type="project" value="UniProtKB-UniRule"/>
</dbReference>
<dbReference type="Gene3D" id="3.20.20.150">
    <property type="entry name" value="Divalent-metal-dependent TIM barrel enzymes"/>
    <property type="match status" value="1"/>
</dbReference>
<keyword evidence="1 6" id="KW-0963">Cytoplasm</keyword>
<evidence type="ECO:0000256" key="5">
    <source>
        <dbReference type="ARBA" id="ARBA00023308"/>
    </source>
</evidence>
<evidence type="ECO:0000313" key="8">
    <source>
        <dbReference type="EMBL" id="HIV98629.1"/>
    </source>
</evidence>
<dbReference type="InterPro" id="IPR050337">
    <property type="entry name" value="L-rhamnose_isomerase"/>
</dbReference>
<dbReference type="AlphaFoldDB" id="A0A9D1PSA1"/>
<dbReference type="EMBL" id="DXHU01000010">
    <property type="protein sequence ID" value="HIV98629.1"/>
    <property type="molecule type" value="Genomic_DNA"/>
</dbReference>
<dbReference type="Proteomes" id="UP000823936">
    <property type="component" value="Unassembled WGS sequence"/>
</dbReference>
<keyword evidence="3 6" id="KW-0464">Manganese</keyword>
<evidence type="ECO:0000313" key="9">
    <source>
        <dbReference type="Proteomes" id="UP000823936"/>
    </source>
</evidence>
<evidence type="ECO:0000256" key="2">
    <source>
        <dbReference type="ARBA" id="ARBA00022723"/>
    </source>
</evidence>
<dbReference type="NCBIfam" id="TIGR01748">
    <property type="entry name" value="rhaA"/>
    <property type="match status" value="1"/>
</dbReference>
<dbReference type="GO" id="GO:0008740">
    <property type="term" value="F:L-rhamnose isomerase activity"/>
    <property type="evidence" value="ECO:0007669"/>
    <property type="project" value="UniProtKB-UniRule"/>
</dbReference>
<comment type="function">
    <text evidence="6">Catalyzes the interconversion of L-rhamnose and L-rhamnulose.</text>
</comment>
<dbReference type="GO" id="GO:0005737">
    <property type="term" value="C:cytoplasm"/>
    <property type="evidence" value="ECO:0007669"/>
    <property type="project" value="UniProtKB-SubCell"/>
</dbReference>
<comment type="caution">
    <text evidence="8">The sequence shown here is derived from an EMBL/GenBank/DDBJ whole genome shotgun (WGS) entry which is preliminary data.</text>
</comment>
<dbReference type="GO" id="GO:0030145">
    <property type="term" value="F:manganese ion binding"/>
    <property type="evidence" value="ECO:0007669"/>
    <property type="project" value="UniProtKB-UniRule"/>
</dbReference>
<keyword evidence="4 6" id="KW-0413">Isomerase</keyword>
<name>A0A9D1PSA1_9SPIO</name>
<dbReference type="GO" id="GO:0019324">
    <property type="term" value="P:L-lyxose metabolic process"/>
    <property type="evidence" value="ECO:0007669"/>
    <property type="project" value="TreeGrafter"/>
</dbReference>
<keyword evidence="5 6" id="KW-0684">Rhamnose metabolism</keyword>
<dbReference type="Pfam" id="PF06134">
    <property type="entry name" value="RhaA"/>
    <property type="match status" value="1"/>
</dbReference>
<dbReference type="NCBIfam" id="NF002203">
    <property type="entry name" value="PRK01076.1"/>
    <property type="match status" value="1"/>
</dbReference>
<dbReference type="PANTHER" id="PTHR30268">
    <property type="entry name" value="L-RHAMNOSE ISOMERASE"/>
    <property type="match status" value="1"/>
</dbReference>
<reference evidence="8" key="1">
    <citation type="journal article" date="2021" name="PeerJ">
        <title>Extensive microbial diversity within the chicken gut microbiome revealed by metagenomics and culture.</title>
        <authorList>
            <person name="Gilroy R."/>
            <person name="Ravi A."/>
            <person name="Getino M."/>
            <person name="Pursley I."/>
            <person name="Horton D.L."/>
            <person name="Alikhan N.F."/>
            <person name="Baker D."/>
            <person name="Gharbi K."/>
            <person name="Hall N."/>
            <person name="Watson M."/>
            <person name="Adriaenssens E.M."/>
            <person name="Foster-Nyarko E."/>
            <person name="Jarju S."/>
            <person name="Secka A."/>
            <person name="Antonio M."/>
            <person name="Oren A."/>
            <person name="Chaudhuri R.R."/>
            <person name="La Ragione R."/>
            <person name="Hildebrand F."/>
            <person name="Pallen M.J."/>
        </authorList>
    </citation>
    <scope>NUCLEOTIDE SEQUENCE</scope>
    <source>
        <strain evidence="8">Gambia11-129</strain>
    </source>
</reference>
<comment type="catalytic activity">
    <reaction evidence="6">
        <text>L-rhamnopyranose = L-rhamnulose</text>
        <dbReference type="Rhea" id="RHEA:23160"/>
        <dbReference type="ChEBI" id="CHEBI:17897"/>
        <dbReference type="ChEBI" id="CHEBI:62346"/>
        <dbReference type="EC" id="5.3.1.14"/>
    </reaction>
</comment>
<gene>
    <name evidence="6" type="primary">rhaA</name>
    <name evidence="8" type="ORF">IAB12_02480</name>
</gene>
<dbReference type="PANTHER" id="PTHR30268:SF0">
    <property type="entry name" value="L-RHAMNOSE ISOMERASE"/>
    <property type="match status" value="1"/>
</dbReference>
<feature type="binding site" evidence="6">
    <location>
        <position position="254"/>
    </location>
    <ligand>
        <name>Mn(2+)</name>
        <dbReference type="ChEBI" id="CHEBI:29035"/>
    </ligand>
</feature>
<proteinExistence type="inferred from homology"/>
<evidence type="ECO:0000256" key="1">
    <source>
        <dbReference type="ARBA" id="ARBA00022490"/>
    </source>
</evidence>
<protein>
    <recommendedName>
        <fullName evidence="6 7">L-rhamnose isomerase</fullName>
        <ecNumber evidence="6 7">5.3.1.14</ecNumber>
    </recommendedName>
</protein>
<dbReference type="InterPro" id="IPR009308">
    <property type="entry name" value="Rhamnose_isomerase"/>
</dbReference>
<sequence length="411" mass="47192">MYKDAMEKFKAFGIDTEKAISTLSSVPVSIHCWQADDVMGFEKNRGALSGGIQTTGDYPGRARNFEEMKEDLDYALSLIPGKKRINIHASYKTSDSTHDRNELDAEDFRLWIEYARARNLALDFNPTFFSHPMVKDNLTLSSPVEEVRRFWIEHGKRCRKIASVFAKELGSYSVCNLWIPDGYKEIPADRIGPRKRLKESLDEIYSEPLEGVIDAVESKVFGIGLESFTVGSNEFYLSYASRHKGVYQLLDNGHYHPTEMVSEKISALLTFFDKLPLHVTRPVRWDSDHVVRLDDEIIEIAKEIVRCNALERVLIALDYFDASVNRIAAWVVGVRSTQKALLLALLEPSKELKEAEEKADWTKMLALSEEVKMLPYSDVWEEYLKREGLESGFSWYESIMEYEKNVLSKRV</sequence>
<evidence type="ECO:0000256" key="4">
    <source>
        <dbReference type="ARBA" id="ARBA00023235"/>
    </source>
</evidence>
<dbReference type="InterPro" id="IPR036237">
    <property type="entry name" value="Xyl_isomerase-like_sf"/>
</dbReference>
<organism evidence="8 9">
    <name type="scientific">Candidatus Ornithospirochaeta avicola</name>
    <dbReference type="NCBI Taxonomy" id="2840896"/>
    <lineage>
        <taxon>Bacteria</taxon>
        <taxon>Pseudomonadati</taxon>
        <taxon>Spirochaetota</taxon>
        <taxon>Spirochaetia</taxon>
        <taxon>Spirochaetales</taxon>
        <taxon>Spirochaetaceae</taxon>
        <taxon>Spirochaetaceae incertae sedis</taxon>
        <taxon>Candidatus Ornithospirochaeta</taxon>
    </lineage>
</organism>
<evidence type="ECO:0000256" key="7">
    <source>
        <dbReference type="NCBIfam" id="TIGR01748"/>
    </source>
</evidence>
<dbReference type="EC" id="5.3.1.14" evidence="6 7"/>